<keyword evidence="3" id="KW-1185">Reference proteome</keyword>
<feature type="compositionally biased region" description="Basic and acidic residues" evidence="1">
    <location>
        <begin position="34"/>
        <end position="47"/>
    </location>
</feature>
<evidence type="ECO:0000313" key="2">
    <source>
        <dbReference type="EMBL" id="KAK2120583.1"/>
    </source>
</evidence>
<evidence type="ECO:0000313" key="3">
    <source>
        <dbReference type="Proteomes" id="UP001266305"/>
    </source>
</evidence>
<sequence length="114" mass="12240">MATQEARLSPLLFKLSSVFRQKRKGTKRSVTDTSVREGGRVRPKESENASETSQPQGCPCAPRSQSLGSQEPAGVPGKAEALALPSYLSHRHPMLSHPNMSGLASLHSQAECVT</sequence>
<reference evidence="2 3" key="1">
    <citation type="submission" date="2023-05" db="EMBL/GenBank/DDBJ databases">
        <title>B98-5 Cell Line De Novo Hybrid Assembly: An Optical Mapping Approach.</title>
        <authorList>
            <person name="Kananen K."/>
            <person name="Auerbach J.A."/>
            <person name="Kautto E."/>
            <person name="Blachly J.S."/>
        </authorList>
    </citation>
    <scope>NUCLEOTIDE SEQUENCE [LARGE SCALE GENOMIC DNA]</scope>
    <source>
        <strain evidence="2">B95-8</strain>
        <tissue evidence="2">Cell line</tissue>
    </source>
</reference>
<gene>
    <name evidence="2" type="ORF">P7K49_001969</name>
</gene>
<evidence type="ECO:0000256" key="1">
    <source>
        <dbReference type="SAM" id="MobiDB-lite"/>
    </source>
</evidence>
<dbReference type="EMBL" id="JASSZA010000001">
    <property type="protein sequence ID" value="KAK2120583.1"/>
    <property type="molecule type" value="Genomic_DNA"/>
</dbReference>
<dbReference type="Proteomes" id="UP001266305">
    <property type="component" value="Unassembled WGS sequence"/>
</dbReference>
<feature type="region of interest" description="Disordered" evidence="1">
    <location>
        <begin position="22"/>
        <end position="78"/>
    </location>
</feature>
<proteinExistence type="predicted"/>
<accession>A0ABQ9WG05</accession>
<name>A0ABQ9WG05_SAGOE</name>
<comment type="caution">
    <text evidence="2">The sequence shown here is derived from an EMBL/GenBank/DDBJ whole genome shotgun (WGS) entry which is preliminary data.</text>
</comment>
<organism evidence="2 3">
    <name type="scientific">Saguinus oedipus</name>
    <name type="common">Cotton-top tamarin</name>
    <name type="synonym">Oedipomidas oedipus</name>
    <dbReference type="NCBI Taxonomy" id="9490"/>
    <lineage>
        <taxon>Eukaryota</taxon>
        <taxon>Metazoa</taxon>
        <taxon>Chordata</taxon>
        <taxon>Craniata</taxon>
        <taxon>Vertebrata</taxon>
        <taxon>Euteleostomi</taxon>
        <taxon>Mammalia</taxon>
        <taxon>Eutheria</taxon>
        <taxon>Euarchontoglires</taxon>
        <taxon>Primates</taxon>
        <taxon>Haplorrhini</taxon>
        <taxon>Platyrrhini</taxon>
        <taxon>Cebidae</taxon>
        <taxon>Callitrichinae</taxon>
        <taxon>Saguinus</taxon>
    </lineage>
</organism>
<protein>
    <submittedName>
        <fullName evidence="2">Uncharacterized protein</fullName>
    </submittedName>
</protein>
<feature type="region of interest" description="Disordered" evidence="1">
    <location>
        <begin position="91"/>
        <end position="114"/>
    </location>
</feature>